<gene>
    <name evidence="2" type="ORF">CYMTET_3658</name>
</gene>
<comment type="caution">
    <text evidence="2">The sequence shown here is derived from an EMBL/GenBank/DDBJ whole genome shotgun (WGS) entry which is preliminary data.</text>
</comment>
<dbReference type="EMBL" id="LGRX02000335">
    <property type="protein sequence ID" value="KAK3288886.1"/>
    <property type="molecule type" value="Genomic_DNA"/>
</dbReference>
<sequence>MPPKSPVAKRQRTEEPDWLSWALDTGKKESEGAHYHPDQHGSVCAHGNVADLKEFVREGPWCSEWWIWRRFGGLVTYFKSREDNIRKELSGELSKLQKAVIDLGLQVQGTVGKAAFSPPQAAARADSPPPDVHVHMTTPNFGPGNTARSVIAIEDREKVKIDVDAEAMRSAYLLEHGRLTEQDVRYVLYFKELLENKYVVIDKNRICIKVQHRYFRLPIRDIYRFSEG</sequence>
<reference evidence="2 3" key="1">
    <citation type="journal article" date="2015" name="Genome Biol. Evol.">
        <title>Comparative Genomics of a Bacterivorous Green Alga Reveals Evolutionary Causalities and Consequences of Phago-Mixotrophic Mode of Nutrition.</title>
        <authorList>
            <person name="Burns J.A."/>
            <person name="Paasch A."/>
            <person name="Narechania A."/>
            <person name="Kim E."/>
        </authorList>
    </citation>
    <scope>NUCLEOTIDE SEQUENCE [LARGE SCALE GENOMIC DNA]</scope>
    <source>
        <strain evidence="2 3">PLY_AMNH</strain>
    </source>
</reference>
<accession>A0AAE0LKL9</accession>
<feature type="region of interest" description="Disordered" evidence="1">
    <location>
        <begin position="1"/>
        <end position="20"/>
    </location>
</feature>
<evidence type="ECO:0000313" key="3">
    <source>
        <dbReference type="Proteomes" id="UP001190700"/>
    </source>
</evidence>
<evidence type="ECO:0000256" key="1">
    <source>
        <dbReference type="SAM" id="MobiDB-lite"/>
    </source>
</evidence>
<evidence type="ECO:0000313" key="2">
    <source>
        <dbReference type="EMBL" id="KAK3288886.1"/>
    </source>
</evidence>
<dbReference type="Proteomes" id="UP001190700">
    <property type="component" value="Unassembled WGS sequence"/>
</dbReference>
<dbReference type="AlphaFoldDB" id="A0AAE0LKL9"/>
<proteinExistence type="predicted"/>
<protein>
    <submittedName>
        <fullName evidence="2">Uncharacterized protein</fullName>
    </submittedName>
</protein>
<keyword evidence="3" id="KW-1185">Reference proteome</keyword>
<organism evidence="2 3">
    <name type="scientific">Cymbomonas tetramitiformis</name>
    <dbReference type="NCBI Taxonomy" id="36881"/>
    <lineage>
        <taxon>Eukaryota</taxon>
        <taxon>Viridiplantae</taxon>
        <taxon>Chlorophyta</taxon>
        <taxon>Pyramimonadophyceae</taxon>
        <taxon>Pyramimonadales</taxon>
        <taxon>Pyramimonadaceae</taxon>
        <taxon>Cymbomonas</taxon>
    </lineage>
</organism>
<name>A0AAE0LKL9_9CHLO</name>